<evidence type="ECO:0000313" key="2">
    <source>
        <dbReference type="Proteomes" id="UP000095743"/>
    </source>
</evidence>
<dbReference type="KEGG" id="gfe:Gferi_13855"/>
<dbReference type="Proteomes" id="UP000095743">
    <property type="component" value="Chromosome"/>
</dbReference>
<keyword evidence="2" id="KW-1185">Reference proteome</keyword>
<proteinExistence type="predicted"/>
<dbReference type="EMBL" id="CP017269">
    <property type="protein sequence ID" value="AOT70561.1"/>
    <property type="molecule type" value="Genomic_DNA"/>
</dbReference>
<reference evidence="1 2" key="1">
    <citation type="submission" date="2016-09" db="EMBL/GenBank/DDBJ databases">
        <title>Genomic analysis reveals versatility of anaerobic energy metabolism of Geosporobacter ferrireducens IRF9 of phylum Firmicutes.</title>
        <authorList>
            <person name="Kim S.-J."/>
        </authorList>
    </citation>
    <scope>NUCLEOTIDE SEQUENCE [LARGE SCALE GENOMIC DNA]</scope>
    <source>
        <strain evidence="1 2">IRF9</strain>
    </source>
</reference>
<sequence>MSGYAGKAANNGGCCDKIIMDHCKVSYGAELQNLGTYKRNAYIRELRDRYGLSIRQIEIQEGIYT</sequence>
<accession>A0A1D8GI14</accession>
<organism evidence="1 2">
    <name type="scientific">Geosporobacter ferrireducens</name>
    <dbReference type="NCBI Taxonomy" id="1424294"/>
    <lineage>
        <taxon>Bacteria</taxon>
        <taxon>Bacillati</taxon>
        <taxon>Bacillota</taxon>
        <taxon>Clostridia</taxon>
        <taxon>Peptostreptococcales</taxon>
        <taxon>Thermotaleaceae</taxon>
        <taxon>Geosporobacter</taxon>
    </lineage>
</organism>
<gene>
    <name evidence="1" type="ORF">Gferi_13855</name>
</gene>
<name>A0A1D8GI14_9FIRM</name>
<dbReference type="AlphaFoldDB" id="A0A1D8GI14"/>
<protein>
    <submittedName>
        <fullName evidence="1">Uncharacterized protein</fullName>
    </submittedName>
</protein>
<evidence type="ECO:0000313" key="1">
    <source>
        <dbReference type="EMBL" id="AOT70561.1"/>
    </source>
</evidence>